<evidence type="ECO:0000256" key="9">
    <source>
        <dbReference type="ARBA" id="ARBA00023136"/>
    </source>
</evidence>
<evidence type="ECO:0000256" key="10">
    <source>
        <dbReference type="ARBA" id="ARBA00023180"/>
    </source>
</evidence>
<evidence type="ECO:0000313" key="13">
    <source>
        <dbReference type="EMBL" id="WZN59845.1"/>
    </source>
</evidence>
<feature type="compositionally biased region" description="Basic residues" evidence="12">
    <location>
        <begin position="163"/>
        <end position="174"/>
    </location>
</feature>
<dbReference type="PANTHER" id="PTHR11987:SF36">
    <property type="entry name" value="SIA-ALPHA-2,3-GAL-BETA-1,4-GLCNAC-R:ALPHA 2,8-SIALYLTRANSFERASE"/>
    <property type="match status" value="1"/>
</dbReference>
<keyword evidence="8" id="KW-0333">Golgi apparatus</keyword>
<dbReference type="Gene3D" id="3.90.1480.20">
    <property type="entry name" value="Glycosyl transferase family 29"/>
    <property type="match status" value="1"/>
</dbReference>
<evidence type="ECO:0000256" key="3">
    <source>
        <dbReference type="ARBA" id="ARBA00022676"/>
    </source>
</evidence>
<reference evidence="13 14" key="1">
    <citation type="submission" date="2024-03" db="EMBL/GenBank/DDBJ databases">
        <title>Complete genome sequence of the green alga Chloropicon roscoffensis RCC1871.</title>
        <authorList>
            <person name="Lemieux C."/>
            <person name="Pombert J.-F."/>
            <person name="Otis C."/>
            <person name="Turmel M."/>
        </authorList>
    </citation>
    <scope>NUCLEOTIDE SEQUENCE [LARGE SCALE GENOMIC DNA]</scope>
    <source>
        <strain evidence="13 14">RCC1871</strain>
    </source>
</reference>
<dbReference type="GO" id="GO:0000139">
    <property type="term" value="C:Golgi membrane"/>
    <property type="evidence" value="ECO:0007669"/>
    <property type="project" value="UniProtKB-SubCell"/>
</dbReference>
<dbReference type="EMBL" id="CP151502">
    <property type="protein sequence ID" value="WZN59845.1"/>
    <property type="molecule type" value="Genomic_DNA"/>
</dbReference>
<keyword evidence="3 13" id="KW-0328">Glycosyltransferase</keyword>
<keyword evidence="4" id="KW-0808">Transferase</keyword>
<name>A0AAX4P0D0_9CHLO</name>
<comment type="similarity">
    <text evidence="2">Belongs to the glycosyltransferase 29 family.</text>
</comment>
<dbReference type="AlphaFoldDB" id="A0AAX4P0D0"/>
<evidence type="ECO:0000256" key="8">
    <source>
        <dbReference type="ARBA" id="ARBA00023034"/>
    </source>
</evidence>
<evidence type="ECO:0000256" key="2">
    <source>
        <dbReference type="ARBA" id="ARBA00006003"/>
    </source>
</evidence>
<accession>A0AAX4P0D0</accession>
<evidence type="ECO:0000256" key="6">
    <source>
        <dbReference type="ARBA" id="ARBA00022968"/>
    </source>
</evidence>
<keyword evidence="7" id="KW-1133">Transmembrane helix</keyword>
<keyword evidence="9" id="KW-0472">Membrane</keyword>
<dbReference type="Proteomes" id="UP001472866">
    <property type="component" value="Chromosome 02"/>
</dbReference>
<evidence type="ECO:0000256" key="7">
    <source>
        <dbReference type="ARBA" id="ARBA00022989"/>
    </source>
</evidence>
<dbReference type="GO" id="GO:0008373">
    <property type="term" value="F:sialyltransferase activity"/>
    <property type="evidence" value="ECO:0007669"/>
    <property type="project" value="InterPro"/>
</dbReference>
<gene>
    <name evidence="13" type="ORF">HKI87_02g13730</name>
</gene>
<evidence type="ECO:0000256" key="1">
    <source>
        <dbReference type="ARBA" id="ARBA00004323"/>
    </source>
</evidence>
<evidence type="ECO:0000256" key="11">
    <source>
        <dbReference type="PIRSR" id="PIRSR005557-2"/>
    </source>
</evidence>
<dbReference type="PANTHER" id="PTHR11987">
    <property type="entry name" value="ALPHA-2,8-SIALYLTRANSFERASE"/>
    <property type="match status" value="1"/>
</dbReference>
<keyword evidence="10" id="KW-0325">Glycoprotein</keyword>
<evidence type="ECO:0000313" key="14">
    <source>
        <dbReference type="Proteomes" id="UP001472866"/>
    </source>
</evidence>
<dbReference type="CDD" id="cd19952">
    <property type="entry name" value="GT29"/>
    <property type="match status" value="1"/>
</dbReference>
<comment type="subcellular location">
    <subcellularLocation>
        <location evidence="1">Golgi apparatus membrane</location>
        <topology evidence="1">Single-pass type II membrane protein</topology>
    </subcellularLocation>
</comment>
<dbReference type="InterPro" id="IPR050943">
    <property type="entry name" value="Glycosyltr_29_Sialyltrsf"/>
</dbReference>
<evidence type="ECO:0000256" key="12">
    <source>
        <dbReference type="SAM" id="MobiDB-lite"/>
    </source>
</evidence>
<feature type="region of interest" description="Disordered" evidence="12">
    <location>
        <begin position="123"/>
        <end position="181"/>
    </location>
</feature>
<feature type="disulfide bond" evidence="11">
    <location>
        <begin position="266"/>
        <end position="387"/>
    </location>
</feature>
<evidence type="ECO:0000256" key="4">
    <source>
        <dbReference type="ARBA" id="ARBA00022679"/>
    </source>
</evidence>
<organism evidence="13 14">
    <name type="scientific">Chloropicon roscoffensis</name>
    <dbReference type="NCBI Taxonomy" id="1461544"/>
    <lineage>
        <taxon>Eukaryota</taxon>
        <taxon>Viridiplantae</taxon>
        <taxon>Chlorophyta</taxon>
        <taxon>Chloropicophyceae</taxon>
        <taxon>Chloropicales</taxon>
        <taxon>Chloropicaceae</taxon>
        <taxon>Chloropicon</taxon>
    </lineage>
</organism>
<dbReference type="Pfam" id="PF00777">
    <property type="entry name" value="Glyco_transf_29"/>
    <property type="match status" value="2"/>
</dbReference>
<dbReference type="InterPro" id="IPR038578">
    <property type="entry name" value="GT29-like_sf"/>
</dbReference>
<evidence type="ECO:0000256" key="5">
    <source>
        <dbReference type="ARBA" id="ARBA00022692"/>
    </source>
</evidence>
<keyword evidence="6" id="KW-0735">Signal-anchor</keyword>
<keyword evidence="14" id="KW-1185">Reference proteome</keyword>
<dbReference type="InterPro" id="IPR001675">
    <property type="entry name" value="Glyco_trans_29"/>
</dbReference>
<keyword evidence="5" id="KW-0812">Transmembrane</keyword>
<protein>
    <submittedName>
        <fullName evidence="13">Sialyltransferase</fullName>
    </submittedName>
</protein>
<sequence length="461" mass="50864">MGPSFSEWVTRPRQILVIFAITLAVAAISTSNKIHRCHASKQAKYGTHKLKMRSHSVEAADGLQLNEDAVRLMAKEARAATTASGIHAALTGKEATIVNQISDQLVESVVEEDLEAEMAEELGIRGEAEGPEETSSRAAEPAGGGQGTAKAGDGVDPSEKNLKHSKHSKHRSSARSKAGNFCPAIHRAKDGSCDRTSVPESLHKHFKGSFENDLILTSTSLKDKRVIAVSSSPGKSRKSKLADVTKGLLDLLPPQDVIFGKNFTRCAVIGSSGILLRYQNGKEIDGHDMVLRFNSARTKGFEKHVGGKTTHRLTNSRNFGFRESKSEQVLVHLRTPGAMRALIQRLKQKNKSVLYGLNPQWYSYMDKNLNFLSTSGLNGILIALHRCESVRLYGFHVHPRHGVPYHYYNVKDKPANVGRDDNEWLVVKHLIENDFVELGEPCILECNLNESECQKCIKENQ</sequence>
<proteinExistence type="inferred from homology"/>